<dbReference type="AlphaFoldDB" id="A0A1F2P5Y6"/>
<gene>
    <name evidence="2" type="ORF">SBU_001068</name>
</gene>
<keyword evidence="1" id="KW-0812">Transmembrane</keyword>
<evidence type="ECO:0000256" key="1">
    <source>
        <dbReference type="SAM" id="Phobius"/>
    </source>
</evidence>
<keyword evidence="1" id="KW-0472">Membrane</keyword>
<proteinExistence type="predicted"/>
<evidence type="ECO:0000313" key="2">
    <source>
        <dbReference type="EMBL" id="OFV66131.1"/>
    </source>
</evidence>
<comment type="caution">
    <text evidence="2">The sequence shown here is derived from an EMBL/GenBank/DDBJ whole genome shotgun (WGS) entry which is preliminary data.</text>
</comment>
<dbReference type="Proteomes" id="UP000185779">
    <property type="component" value="Unassembled WGS sequence"/>
</dbReference>
<keyword evidence="3" id="KW-1185">Reference proteome</keyword>
<keyword evidence="1" id="KW-1133">Transmembrane helix</keyword>
<evidence type="ECO:0000313" key="3">
    <source>
        <dbReference type="Proteomes" id="UP000185779"/>
    </source>
</evidence>
<name>A0A1F2P5Y6_9EURY</name>
<sequence>MGIKSRKFWVTILGIVAIVIVTLAYNGDDISGIVSSIAGIVGAYVIGQGYADGQAVKGGVNKEN</sequence>
<protein>
    <submittedName>
        <fullName evidence="2">Membrane protein</fullName>
    </submittedName>
</protein>
<organism evidence="2 3">
    <name type="scientific">Candidatus Syntropharchaeum butanivorans</name>
    <dbReference type="NCBI Taxonomy" id="1839936"/>
    <lineage>
        <taxon>Archaea</taxon>
        <taxon>Methanobacteriati</taxon>
        <taxon>Methanobacteriota</taxon>
        <taxon>Stenosarchaea group</taxon>
        <taxon>Methanomicrobia</taxon>
        <taxon>Methanosarcinales</taxon>
        <taxon>ANME-2 cluster</taxon>
        <taxon>Candidatus Syntropharchaeum</taxon>
    </lineage>
</organism>
<accession>A0A1F2P5Y6</accession>
<dbReference type="EMBL" id="LYOR01000004">
    <property type="protein sequence ID" value="OFV66131.1"/>
    <property type="molecule type" value="Genomic_DNA"/>
</dbReference>
<feature type="transmembrane region" description="Helical" evidence="1">
    <location>
        <begin position="30"/>
        <end position="47"/>
    </location>
</feature>
<feature type="transmembrane region" description="Helical" evidence="1">
    <location>
        <begin position="7"/>
        <end position="24"/>
    </location>
</feature>
<reference evidence="2" key="1">
    <citation type="submission" date="2016-05" db="EMBL/GenBank/DDBJ databases">
        <title>Microbial consortia oxidize butane by reversing methanogenesis.</title>
        <authorList>
            <person name="Laso-Perez R."/>
            <person name="Richter M."/>
            <person name="Wegener G."/>
            <person name="Musat F."/>
        </authorList>
    </citation>
    <scope>NUCLEOTIDE SEQUENCE [LARGE SCALE GENOMIC DNA]</scope>
    <source>
        <strain evidence="2">BOX1</strain>
    </source>
</reference>